<dbReference type="EMBL" id="ACKY01000097">
    <property type="protein sequence ID" value="EEV88239.1"/>
    <property type="molecule type" value="Genomic_DNA"/>
</dbReference>
<protein>
    <recommendedName>
        <fullName evidence="3">ABC transporter ATP-binding protein</fullName>
    </recommendedName>
</protein>
<reference evidence="1 2" key="1">
    <citation type="submission" date="2009-08" db="EMBL/GenBank/DDBJ databases">
        <authorList>
            <person name="Qin X."/>
            <person name="Bachman B."/>
            <person name="Battles P."/>
            <person name="Bell A."/>
            <person name="Bess C."/>
            <person name="Bickham C."/>
            <person name="Chaboub L."/>
            <person name="Chen D."/>
            <person name="Coyle M."/>
            <person name="Deiros D.R."/>
            <person name="Dinh H."/>
            <person name="Forbes L."/>
            <person name="Fowler G."/>
            <person name="Francisco L."/>
            <person name="Fu Q."/>
            <person name="Gubbala S."/>
            <person name="Hale W."/>
            <person name="Han Y."/>
            <person name="Hemphill L."/>
            <person name="Highlander S.K."/>
            <person name="Hirani K."/>
            <person name="Hogues M."/>
            <person name="Jackson L."/>
            <person name="Jakkamsetti A."/>
            <person name="Javaid M."/>
            <person name="Jiang H."/>
            <person name="Korchina V."/>
            <person name="Kovar C."/>
            <person name="Lara F."/>
            <person name="Lee S."/>
            <person name="Mata R."/>
            <person name="Mathew T."/>
            <person name="Moen C."/>
            <person name="Morales K."/>
            <person name="Munidasa M."/>
            <person name="Nazareth L."/>
            <person name="Ngo R."/>
            <person name="Nguyen L."/>
            <person name="Okwuonu G."/>
            <person name="Ongeri F."/>
            <person name="Patil S."/>
            <person name="Petrosino J."/>
            <person name="Pham C."/>
            <person name="Pham P."/>
            <person name="Pu L.-L."/>
            <person name="Puazo M."/>
            <person name="Raj R."/>
            <person name="Reid J."/>
            <person name="Rouhana J."/>
            <person name="Saada N."/>
            <person name="Shang Y."/>
            <person name="Simmons D."/>
            <person name="Thornton R."/>
            <person name="Warren J."/>
            <person name="Weissenberger G."/>
            <person name="Zhang J."/>
            <person name="Zhang L."/>
            <person name="Zhou C."/>
            <person name="Zhu D."/>
            <person name="Muzny D."/>
            <person name="Worley K."/>
            <person name="Gibbs R."/>
        </authorList>
    </citation>
    <scope>NUCLEOTIDE SEQUENCE [LARGE SCALE GENOMIC DNA]</scope>
    <source>
        <strain evidence="2">ATCC 15826 / DSM 8339 / NCTC 10426 / 6573</strain>
    </source>
</reference>
<comment type="caution">
    <text evidence="1">The sequence shown here is derived from an EMBL/GenBank/DDBJ whole genome shotgun (WGS) entry which is preliminary data.</text>
</comment>
<evidence type="ECO:0000313" key="2">
    <source>
        <dbReference type="Proteomes" id="UP000004870"/>
    </source>
</evidence>
<evidence type="ECO:0008006" key="3">
    <source>
        <dbReference type="Google" id="ProtNLM"/>
    </source>
</evidence>
<accession>C8NB02</accession>
<dbReference type="CDD" id="cd00267">
    <property type="entry name" value="ABC_ATPase"/>
    <property type="match status" value="1"/>
</dbReference>
<evidence type="ECO:0000313" key="1">
    <source>
        <dbReference type="EMBL" id="EEV88239.1"/>
    </source>
</evidence>
<gene>
    <name evidence="1" type="ORF">HMPREF0198_1680</name>
</gene>
<keyword evidence="2" id="KW-1185">Reference proteome</keyword>
<dbReference type="HOGENOM" id="CLU_751534_0_0_6"/>
<dbReference type="Proteomes" id="UP000004870">
    <property type="component" value="Unassembled WGS sequence"/>
</dbReference>
<dbReference type="InterPro" id="IPR027417">
    <property type="entry name" value="P-loop_NTPase"/>
</dbReference>
<sequence>MTTITIHHHCTDFDSYRAARVKSLFNVENGADVHIEAALPLDARPWQIGVIVGPSGSGKTSIGKRLGKLYAPTWPRDCPIVDAIAPDGSFDDVTAALASVGLGTVPSWLRPYHVLSNGERFRANLARLICEAPAFAVLDEFSSVVDRQIAQVGAGAFAKSWRRIAGRPQTVLLSCHYDILDWIQPDWVFDTESGAFQWGWARQRPRIDLEIYPCRQTDWRLFASHHYLDLPPMVASAHYMGLVRGQPVAHIAFSTRPGMAEARACRLVVMPEWQGAGVGMRFLNGCCQLWLDGDNRYARPLRTLFHTSHPGLAAALRRDPKWTQVSAQLHGGSKARSSASLRKTMGADAGSGFGGHLRAVQGFRYLGEDV</sequence>
<dbReference type="AlphaFoldDB" id="C8NB02"/>
<proteinExistence type="predicted"/>
<dbReference type="Gene3D" id="3.40.50.300">
    <property type="entry name" value="P-loop containing nucleotide triphosphate hydrolases"/>
    <property type="match status" value="1"/>
</dbReference>
<name>C8NB02_CARH6</name>
<organism evidence="1 2">
    <name type="scientific">Cardiobacterium hominis (strain ATCC 15826 / DSM 8339 / NCTC 10426 / 6573)</name>
    <dbReference type="NCBI Taxonomy" id="638300"/>
    <lineage>
        <taxon>Bacteria</taxon>
        <taxon>Pseudomonadati</taxon>
        <taxon>Pseudomonadota</taxon>
        <taxon>Gammaproteobacteria</taxon>
        <taxon>Cardiobacteriales</taxon>
        <taxon>Cardiobacteriaceae</taxon>
        <taxon>Cardiobacterium</taxon>
    </lineage>
</organism>
<dbReference type="SUPFAM" id="SSF55729">
    <property type="entry name" value="Acyl-CoA N-acyltransferases (Nat)"/>
    <property type="match status" value="1"/>
</dbReference>
<dbReference type="InterPro" id="IPR016181">
    <property type="entry name" value="Acyl_CoA_acyltransferase"/>
</dbReference>
<dbReference type="GeneID" id="84790414"/>
<dbReference type="SUPFAM" id="SSF52540">
    <property type="entry name" value="P-loop containing nucleoside triphosphate hydrolases"/>
    <property type="match status" value="1"/>
</dbReference>
<dbReference type="OrthoDB" id="256817at2"/>
<dbReference type="RefSeq" id="WP_004141523.1">
    <property type="nucleotide sequence ID" value="NZ_GG694027.1"/>
</dbReference>